<accession>A0A4Q1S9Z8</accession>
<dbReference type="EMBL" id="SDMK01000004">
    <property type="protein sequence ID" value="RXS93755.1"/>
    <property type="molecule type" value="Genomic_DNA"/>
</dbReference>
<feature type="chain" id="PRO_5020649056" evidence="1">
    <location>
        <begin position="22"/>
        <end position="253"/>
    </location>
</feature>
<gene>
    <name evidence="2" type="ORF">ESZ00_17045</name>
</gene>
<dbReference type="Pfam" id="PF12543">
    <property type="entry name" value="DUF3738"/>
    <property type="match status" value="1"/>
</dbReference>
<comment type="caution">
    <text evidence="2">The sequence shown here is derived from an EMBL/GenBank/DDBJ whole genome shotgun (WGS) entry which is preliminary data.</text>
</comment>
<proteinExistence type="predicted"/>
<sequence length="253" mass="27916">MRILLVSLLGCLSLVSGVAQEAAPLRYDVVTVKESKSTEPITLIDSDSGDMLKVENSSLMTMLTVAFDLHEYLIEGAPKWGQSKHFDVQGKILDATPDQIKALTEDQRRAMFVAVLEDRFHLKTHWETRDKPEYELVVAKGGSRLKESTAKHPSSGLNWDGMDAEMQSSGDLAKTFAFALEKPVVDKTGLTGRYDVTLKWAPLRGKPDPSPSEDIRPDIFTVVKESLGLELKPTHGPVKVLVVDSAEEPSLEN</sequence>
<dbReference type="RefSeq" id="WP_129209543.1">
    <property type="nucleotide sequence ID" value="NZ_BMGU01000002.1"/>
</dbReference>
<dbReference type="AlphaFoldDB" id="A0A4Q1S9Z8"/>
<reference evidence="2 3" key="1">
    <citation type="journal article" date="2016" name="Int. J. Syst. Evol. Microbiol.">
        <title>Acidipila dinghuensis sp. nov., an acidobacterium isolated from forest soil.</title>
        <authorList>
            <person name="Jiang Y.W."/>
            <person name="Wang J."/>
            <person name="Chen M.H."/>
            <person name="Lv Y.Y."/>
            <person name="Qiu L.H."/>
        </authorList>
    </citation>
    <scope>NUCLEOTIDE SEQUENCE [LARGE SCALE GENOMIC DNA]</scope>
    <source>
        <strain evidence="2 3">DHOF10</strain>
    </source>
</reference>
<keyword evidence="3" id="KW-1185">Reference proteome</keyword>
<protein>
    <submittedName>
        <fullName evidence="2">TIGR03435 family protein</fullName>
    </submittedName>
</protein>
<dbReference type="OrthoDB" id="108420at2"/>
<dbReference type="InterPro" id="IPR017801">
    <property type="entry name" value="DUF3738"/>
</dbReference>
<evidence type="ECO:0000313" key="3">
    <source>
        <dbReference type="Proteomes" id="UP000290253"/>
    </source>
</evidence>
<feature type="signal peptide" evidence="1">
    <location>
        <begin position="1"/>
        <end position="21"/>
    </location>
</feature>
<organism evidence="2 3">
    <name type="scientific">Silvibacterium dinghuense</name>
    <dbReference type="NCBI Taxonomy" id="1560006"/>
    <lineage>
        <taxon>Bacteria</taxon>
        <taxon>Pseudomonadati</taxon>
        <taxon>Acidobacteriota</taxon>
        <taxon>Terriglobia</taxon>
        <taxon>Terriglobales</taxon>
        <taxon>Acidobacteriaceae</taxon>
        <taxon>Silvibacterium</taxon>
    </lineage>
</organism>
<dbReference type="Proteomes" id="UP000290253">
    <property type="component" value="Unassembled WGS sequence"/>
</dbReference>
<dbReference type="NCBIfam" id="TIGR03435">
    <property type="entry name" value="Soli_TIGR03435"/>
    <property type="match status" value="1"/>
</dbReference>
<evidence type="ECO:0000256" key="1">
    <source>
        <dbReference type="SAM" id="SignalP"/>
    </source>
</evidence>
<evidence type="ECO:0000313" key="2">
    <source>
        <dbReference type="EMBL" id="RXS93755.1"/>
    </source>
</evidence>
<name>A0A4Q1S9Z8_9BACT</name>
<keyword evidence="1" id="KW-0732">Signal</keyword>